<accession>A0A0A9E8W3</accession>
<dbReference type="EMBL" id="GBRH01200726">
    <property type="protein sequence ID" value="JAD97169.1"/>
    <property type="molecule type" value="Transcribed_RNA"/>
</dbReference>
<organism evidence="2">
    <name type="scientific">Arundo donax</name>
    <name type="common">Giant reed</name>
    <name type="synonym">Donax arundinaceus</name>
    <dbReference type="NCBI Taxonomy" id="35708"/>
    <lineage>
        <taxon>Eukaryota</taxon>
        <taxon>Viridiplantae</taxon>
        <taxon>Streptophyta</taxon>
        <taxon>Embryophyta</taxon>
        <taxon>Tracheophyta</taxon>
        <taxon>Spermatophyta</taxon>
        <taxon>Magnoliopsida</taxon>
        <taxon>Liliopsida</taxon>
        <taxon>Poales</taxon>
        <taxon>Poaceae</taxon>
        <taxon>PACMAD clade</taxon>
        <taxon>Arundinoideae</taxon>
        <taxon>Arundineae</taxon>
        <taxon>Arundo</taxon>
    </lineage>
</organism>
<feature type="compositionally biased region" description="Polar residues" evidence="1">
    <location>
        <begin position="1"/>
        <end position="12"/>
    </location>
</feature>
<name>A0A0A9E8W3_ARUDO</name>
<proteinExistence type="predicted"/>
<evidence type="ECO:0000313" key="2">
    <source>
        <dbReference type="EMBL" id="JAD97169.1"/>
    </source>
</evidence>
<reference evidence="2" key="2">
    <citation type="journal article" date="2015" name="Data Brief">
        <title>Shoot transcriptome of the giant reed, Arundo donax.</title>
        <authorList>
            <person name="Barrero R.A."/>
            <person name="Guerrero F.D."/>
            <person name="Moolhuijzen P."/>
            <person name="Goolsby J.A."/>
            <person name="Tidwell J."/>
            <person name="Bellgard S.E."/>
            <person name="Bellgard M.I."/>
        </authorList>
    </citation>
    <scope>NUCLEOTIDE SEQUENCE</scope>
    <source>
        <tissue evidence="2">Shoot tissue taken approximately 20 cm above the soil surface</tissue>
    </source>
</reference>
<protein>
    <submittedName>
        <fullName evidence="2">Uncharacterized protein</fullName>
    </submittedName>
</protein>
<dbReference type="AlphaFoldDB" id="A0A0A9E8W3"/>
<feature type="region of interest" description="Disordered" evidence="1">
    <location>
        <begin position="1"/>
        <end position="39"/>
    </location>
</feature>
<reference evidence="2" key="1">
    <citation type="submission" date="2014-09" db="EMBL/GenBank/DDBJ databases">
        <authorList>
            <person name="Magalhaes I.L.F."/>
            <person name="Oliveira U."/>
            <person name="Santos F.R."/>
            <person name="Vidigal T.H.D.A."/>
            <person name="Brescovit A.D."/>
            <person name="Santos A.J."/>
        </authorList>
    </citation>
    <scope>NUCLEOTIDE SEQUENCE</scope>
    <source>
        <tissue evidence="2">Shoot tissue taken approximately 20 cm above the soil surface</tissue>
    </source>
</reference>
<evidence type="ECO:0000256" key="1">
    <source>
        <dbReference type="SAM" id="MobiDB-lite"/>
    </source>
</evidence>
<sequence length="122" mass="14318">MMANGTSRSTILKSEETRLSTLPRGVESKKDIGASNNEFSNWENKDLDVWIPRTTADKDLDSMKNTEQTPITMYTEISFRMLTLGFWTLAAIHEFCDICADMKIMWEITQRKVYKKPFFWHR</sequence>